<dbReference type="FunFam" id="3.40.50.150:FF:000009">
    <property type="entry name" value="23S rRNA (Uracil(1939)-C(5))-methyltransferase RlmD"/>
    <property type="match status" value="1"/>
</dbReference>
<dbReference type="NCBIfam" id="TIGR00479">
    <property type="entry name" value="rumA"/>
    <property type="match status" value="1"/>
</dbReference>
<dbReference type="PROSITE" id="PS50926">
    <property type="entry name" value="TRAM"/>
    <property type="match status" value="1"/>
</dbReference>
<dbReference type="InterPro" id="IPR029063">
    <property type="entry name" value="SAM-dependent_MTases_sf"/>
</dbReference>
<feature type="binding site" evidence="4">
    <location>
        <position position="312"/>
    </location>
    <ligand>
        <name>S-adenosyl-L-methionine</name>
        <dbReference type="ChEBI" id="CHEBI:59789"/>
    </ligand>
</feature>
<dbReference type="InterPro" id="IPR030391">
    <property type="entry name" value="MeTrfase_TrmA_CS"/>
</dbReference>
<feature type="binding site" evidence="4">
    <location>
        <position position="410"/>
    </location>
    <ligand>
        <name>S-adenosyl-L-methionine</name>
        <dbReference type="ChEBI" id="CHEBI:59789"/>
    </ligand>
</feature>
<dbReference type="InterPro" id="IPR030390">
    <property type="entry name" value="MeTrfase_TrmA_AS"/>
</dbReference>
<evidence type="ECO:0000256" key="6">
    <source>
        <dbReference type="SAM" id="MobiDB-lite"/>
    </source>
</evidence>
<dbReference type="GO" id="GO:0070475">
    <property type="term" value="P:rRNA base methylation"/>
    <property type="evidence" value="ECO:0007669"/>
    <property type="project" value="TreeGrafter"/>
</dbReference>
<dbReference type="Gene3D" id="2.40.50.1070">
    <property type="match status" value="1"/>
</dbReference>
<evidence type="ECO:0000256" key="3">
    <source>
        <dbReference type="ARBA" id="ARBA00022691"/>
    </source>
</evidence>
<feature type="binding site" evidence="4">
    <location>
        <position position="362"/>
    </location>
    <ligand>
        <name>S-adenosyl-L-methionine</name>
        <dbReference type="ChEBI" id="CHEBI:59789"/>
    </ligand>
</feature>
<dbReference type="InterPro" id="IPR012340">
    <property type="entry name" value="NA-bd_OB-fold"/>
</dbReference>
<keyword evidence="1 4" id="KW-0489">Methyltransferase</keyword>
<evidence type="ECO:0000313" key="9">
    <source>
        <dbReference type="Proteomes" id="UP000057158"/>
    </source>
</evidence>
<dbReference type="EMBL" id="CP010802">
    <property type="protein sequence ID" value="ALC17606.1"/>
    <property type="molecule type" value="Genomic_DNA"/>
</dbReference>
<comment type="similarity">
    <text evidence="4">Belongs to the class I-like SAM-binding methyltransferase superfamily. RNA M5U methyltransferase family.</text>
</comment>
<evidence type="ECO:0000256" key="1">
    <source>
        <dbReference type="ARBA" id="ARBA00022603"/>
    </source>
</evidence>
<evidence type="ECO:0000259" key="7">
    <source>
        <dbReference type="PROSITE" id="PS50926"/>
    </source>
</evidence>
<dbReference type="PROSITE" id="PS01230">
    <property type="entry name" value="TRMA_1"/>
    <property type="match status" value="1"/>
</dbReference>
<dbReference type="PANTHER" id="PTHR11061:SF30">
    <property type="entry name" value="TRNA (URACIL(54)-C(5))-METHYLTRANSFERASE"/>
    <property type="match status" value="1"/>
</dbReference>
<evidence type="ECO:0000256" key="2">
    <source>
        <dbReference type="ARBA" id="ARBA00022679"/>
    </source>
</evidence>
<feature type="active site" description="Nucleophile" evidence="4">
    <location>
        <position position="437"/>
    </location>
</feature>
<dbReference type="Gene3D" id="3.40.50.150">
    <property type="entry name" value="Vaccinia Virus protein VP39"/>
    <property type="match status" value="1"/>
</dbReference>
<dbReference type="AlphaFoldDB" id="A0A0M5IZH8"/>
<evidence type="ECO:0000256" key="4">
    <source>
        <dbReference type="PROSITE-ProRule" id="PRU01024"/>
    </source>
</evidence>
<dbReference type="InterPro" id="IPR010280">
    <property type="entry name" value="U5_MeTrfase_fam"/>
</dbReference>
<dbReference type="KEGG" id="des:DSOUD_2875"/>
<feature type="compositionally biased region" description="Basic and acidic residues" evidence="6">
    <location>
        <begin position="1"/>
        <end position="17"/>
    </location>
</feature>
<feature type="region of interest" description="Disordered" evidence="6">
    <location>
        <begin position="1"/>
        <end position="32"/>
    </location>
</feature>
<dbReference type="PANTHER" id="PTHR11061">
    <property type="entry name" value="RNA M5U METHYLTRANSFERASE"/>
    <property type="match status" value="1"/>
</dbReference>
<dbReference type="STRING" id="1603606.DSOUD_2875"/>
<dbReference type="GO" id="GO:0070041">
    <property type="term" value="F:rRNA (uridine-C5-)-methyltransferase activity"/>
    <property type="evidence" value="ECO:0007669"/>
    <property type="project" value="TreeGrafter"/>
</dbReference>
<feature type="active site" evidence="5">
    <location>
        <position position="437"/>
    </location>
</feature>
<organism evidence="8 9">
    <name type="scientific">Desulfuromonas soudanensis</name>
    <dbReference type="NCBI Taxonomy" id="1603606"/>
    <lineage>
        <taxon>Bacteria</taxon>
        <taxon>Pseudomonadati</taxon>
        <taxon>Thermodesulfobacteriota</taxon>
        <taxon>Desulfuromonadia</taxon>
        <taxon>Desulfuromonadales</taxon>
        <taxon>Desulfuromonadaceae</taxon>
        <taxon>Desulfuromonas</taxon>
    </lineage>
</organism>
<dbReference type="Proteomes" id="UP000057158">
    <property type="component" value="Chromosome"/>
</dbReference>
<feature type="binding site" evidence="4">
    <location>
        <position position="341"/>
    </location>
    <ligand>
        <name>S-adenosyl-L-methionine</name>
        <dbReference type="ChEBI" id="CHEBI:59789"/>
    </ligand>
</feature>
<dbReference type="PROSITE" id="PS01231">
    <property type="entry name" value="TRMA_2"/>
    <property type="match status" value="1"/>
</dbReference>
<dbReference type="CDD" id="cd02440">
    <property type="entry name" value="AdoMet_MTases"/>
    <property type="match status" value="1"/>
</dbReference>
<dbReference type="InterPro" id="IPR002792">
    <property type="entry name" value="TRAM_dom"/>
</dbReference>
<dbReference type="SUPFAM" id="SSF50249">
    <property type="entry name" value="Nucleic acid-binding proteins"/>
    <property type="match status" value="1"/>
</dbReference>
<dbReference type="Pfam" id="PF05958">
    <property type="entry name" value="tRNA_U5-meth_tr"/>
    <property type="match status" value="1"/>
</dbReference>
<feature type="domain" description="TRAM" evidence="7">
    <location>
        <begin position="23"/>
        <end position="87"/>
    </location>
</feature>
<evidence type="ECO:0000256" key="5">
    <source>
        <dbReference type="PROSITE-ProRule" id="PRU10015"/>
    </source>
</evidence>
<dbReference type="PATRIC" id="fig|1603606.3.peg.3100"/>
<dbReference type="FunFam" id="2.40.50.1070:FF:000003">
    <property type="entry name" value="23S rRNA (Uracil-5-)-methyltransferase RumA"/>
    <property type="match status" value="1"/>
</dbReference>
<evidence type="ECO:0000313" key="8">
    <source>
        <dbReference type="EMBL" id="ALC17606.1"/>
    </source>
</evidence>
<name>A0A0M5IZH8_9BACT</name>
<dbReference type="PROSITE" id="PS51687">
    <property type="entry name" value="SAM_MT_RNA_M5U"/>
    <property type="match status" value="1"/>
</dbReference>
<keyword evidence="2 4" id="KW-0808">Transferase</keyword>
<keyword evidence="9" id="KW-1185">Reference proteome</keyword>
<proteinExistence type="inferred from homology"/>
<gene>
    <name evidence="8" type="ORF">DSOUD_2875</name>
</gene>
<keyword evidence="3 4" id="KW-0949">S-adenosyl-L-methionine</keyword>
<protein>
    <submittedName>
        <fullName evidence="8">23S rRNA m(5)U-1939 methyltransferase</fullName>
    </submittedName>
</protein>
<dbReference type="Gene3D" id="2.40.50.140">
    <property type="entry name" value="Nucleic acid-binding proteins"/>
    <property type="match status" value="1"/>
</dbReference>
<reference evidence="8 9" key="1">
    <citation type="submission" date="2015-07" db="EMBL/GenBank/DDBJ databases">
        <title>Isolation and Genomic Characterization of a Novel Halophilic Metal-Reducing Deltaproteobacterium from the Deep Subsurface.</title>
        <authorList>
            <person name="Badalamenti J.P."/>
            <person name="Summers Z.M."/>
            <person name="Gralnick J.A."/>
            <person name="Bond D.R."/>
        </authorList>
    </citation>
    <scope>NUCLEOTIDE SEQUENCE [LARGE SCALE GENOMIC DNA]</scope>
    <source>
        <strain evidence="8 9">WTL</strain>
    </source>
</reference>
<dbReference type="SUPFAM" id="SSF53335">
    <property type="entry name" value="S-adenosyl-L-methionine-dependent methyltransferases"/>
    <property type="match status" value="1"/>
</dbReference>
<accession>A0A0M5IZH8</accession>
<sequence>MPEFKRTSKDEAFKIMAKEPQTPRKPGKRRTAPRSLDIVIERLNDEGIGVARHEGKDLLVPGALKGEAVSVVIEHKGQHQLIGRLGKVLRKSPSRTVVNPCKHAGACQGCSLIAMNYQSQLYFKQDKIRYALDAYDPLKGIRLHPVWGAAHPFGYRTNAKLVMGKERGKVKIGLYRRGSHDVVDIEDCPLHHPLINRIAKVVKDEVERQEIYIYNSVTRRGLLRYLAIKVSPGLGKAMVTFVTAERNFRELTHMAKGLKSKVPEVVSVQQNINPSSGNVILGKETVRILGTPDLIDQVGDIQLRIAPSSFFQVNNDQAARIYQLVREWAALAPGDCAVDLYCGIGGIAMNLARDGARVIGIEVVEEAVRNARENARMNNIRTCTFVAGDAAELVHDLALEIPPGGVAVVNPPRSGCDREVLEALAGLEPRTLIYVSCNPLTLARDLDILSSLGYRTEEIQPVDMFPQTPHIEAVARLVPAQG</sequence>